<accession>A0AAV9SJ37</accession>
<feature type="compositionally biased region" description="Low complexity" evidence="1">
    <location>
        <begin position="1"/>
        <end position="16"/>
    </location>
</feature>
<feature type="compositionally biased region" description="Basic and acidic residues" evidence="1">
    <location>
        <begin position="118"/>
        <end position="129"/>
    </location>
</feature>
<evidence type="ECO:0000313" key="2">
    <source>
        <dbReference type="EMBL" id="KAK5621198.1"/>
    </source>
</evidence>
<dbReference type="EMBL" id="JAHHUM010000313">
    <property type="protein sequence ID" value="KAK5621198.1"/>
    <property type="molecule type" value="Genomic_DNA"/>
</dbReference>
<dbReference type="AlphaFoldDB" id="A0AAV9SJ37"/>
<evidence type="ECO:0000256" key="1">
    <source>
        <dbReference type="SAM" id="MobiDB-lite"/>
    </source>
</evidence>
<sequence length="335" mass="35329">MAAVAAEPGAVVPTTTRSEDPPEPGPGSPGHHEVPAEPRNSPESSPGGNPENGESGEGRHVGPEQKPGAGPVLPGTDRTTEGQLDRSQTTECQLDRSGSTEDLLDRSGAHLDQTASKDVSDLPVDRSGSDRVFPGLLSSESTSSYRTISLDQQSPAVFLHSVPDPASVSEAGLSLAEPAEPTETTELDRCYTILDQEELGSGPTEDSVLDEDPQPGTRFCKSSAGPKHEDGSGSEPRSLLDLSPGTEVRVSLEHVIDDALVVSFRLGDQVFSGVLMDVSKRSVLITILIASRSQAADNQLTVVPGSPTDPPTPEHQKETRRSDQFWLVPVLPVKG</sequence>
<feature type="compositionally biased region" description="Low complexity" evidence="1">
    <location>
        <begin position="136"/>
        <end position="148"/>
    </location>
</feature>
<feature type="compositionally biased region" description="Low complexity" evidence="1">
    <location>
        <begin position="37"/>
        <end position="53"/>
    </location>
</feature>
<feature type="compositionally biased region" description="Basic and acidic residues" evidence="1">
    <location>
        <begin position="312"/>
        <end position="323"/>
    </location>
</feature>
<feature type="region of interest" description="Disordered" evidence="1">
    <location>
        <begin position="1"/>
        <end position="148"/>
    </location>
</feature>
<organism evidence="2 3">
    <name type="scientific">Crenichthys baileyi</name>
    <name type="common">White River springfish</name>
    <dbReference type="NCBI Taxonomy" id="28760"/>
    <lineage>
        <taxon>Eukaryota</taxon>
        <taxon>Metazoa</taxon>
        <taxon>Chordata</taxon>
        <taxon>Craniata</taxon>
        <taxon>Vertebrata</taxon>
        <taxon>Euteleostomi</taxon>
        <taxon>Actinopterygii</taxon>
        <taxon>Neopterygii</taxon>
        <taxon>Teleostei</taxon>
        <taxon>Neoteleostei</taxon>
        <taxon>Acanthomorphata</taxon>
        <taxon>Ovalentaria</taxon>
        <taxon>Atherinomorphae</taxon>
        <taxon>Cyprinodontiformes</taxon>
        <taxon>Goodeidae</taxon>
        <taxon>Crenichthys</taxon>
    </lineage>
</organism>
<evidence type="ECO:0000313" key="3">
    <source>
        <dbReference type="Proteomes" id="UP001311232"/>
    </source>
</evidence>
<keyword evidence="3" id="KW-1185">Reference proteome</keyword>
<name>A0AAV9SJ37_9TELE</name>
<feature type="region of interest" description="Disordered" evidence="1">
    <location>
        <begin position="198"/>
        <end position="243"/>
    </location>
</feature>
<reference evidence="2 3" key="1">
    <citation type="submission" date="2021-06" db="EMBL/GenBank/DDBJ databases">
        <authorList>
            <person name="Palmer J.M."/>
        </authorList>
    </citation>
    <scope>NUCLEOTIDE SEQUENCE [LARGE SCALE GENOMIC DNA]</scope>
    <source>
        <strain evidence="2 3">MEX-2019</strain>
        <tissue evidence="2">Muscle</tissue>
    </source>
</reference>
<feature type="region of interest" description="Disordered" evidence="1">
    <location>
        <begin position="300"/>
        <end position="323"/>
    </location>
</feature>
<protein>
    <submittedName>
        <fullName evidence="2">Uncharacterized protein</fullName>
    </submittedName>
</protein>
<comment type="caution">
    <text evidence="2">The sequence shown here is derived from an EMBL/GenBank/DDBJ whole genome shotgun (WGS) entry which is preliminary data.</text>
</comment>
<gene>
    <name evidence="2" type="ORF">CRENBAI_012134</name>
</gene>
<proteinExistence type="predicted"/>
<dbReference type="Proteomes" id="UP001311232">
    <property type="component" value="Unassembled WGS sequence"/>
</dbReference>